<dbReference type="Proteomes" id="UP001172036">
    <property type="component" value="Unassembled WGS sequence"/>
</dbReference>
<dbReference type="InterPro" id="IPR027417">
    <property type="entry name" value="P-loop_NTPase"/>
</dbReference>
<protein>
    <recommendedName>
        <fullName evidence="3">Small ribosomal subunit biogenesis GTPase RsgA</fullName>
        <ecNumber evidence="3">3.6.1.-</ecNumber>
    </recommendedName>
</protein>
<feature type="domain" description="CP-type G" evidence="5">
    <location>
        <begin position="67"/>
        <end position="225"/>
    </location>
</feature>
<gene>
    <name evidence="3 6" type="primary">rsgA</name>
    <name evidence="6" type="ORF">OC680_01945</name>
</gene>
<dbReference type="EC" id="3.6.1.-" evidence="3"/>
<dbReference type="Pfam" id="PF03193">
    <property type="entry name" value="RsgA_GTPase"/>
    <property type="match status" value="1"/>
</dbReference>
<comment type="function">
    <text evidence="3">One of several proteins that assist in the late maturation steps of the functional core of the 30S ribosomal subunit. Helps release RbfA from mature subunits. May play a role in the assembly of ribosomal proteins into the subunit. Circularly permuted GTPase that catalyzes slow GTP hydrolysis, GTPase activity is stimulated by the 30S ribosomal subunit.</text>
</comment>
<dbReference type="PANTHER" id="PTHR32120:SF11">
    <property type="entry name" value="SMALL RIBOSOMAL SUBUNIT BIOGENESIS GTPASE RSGA 1, MITOCHONDRIAL-RELATED"/>
    <property type="match status" value="1"/>
</dbReference>
<dbReference type="NCBIfam" id="TIGR00157">
    <property type="entry name" value="ribosome small subunit-dependent GTPase A"/>
    <property type="match status" value="1"/>
</dbReference>
<keyword evidence="3" id="KW-0694">RNA-binding</keyword>
<dbReference type="InterPro" id="IPR030378">
    <property type="entry name" value="G_CP_dom"/>
</dbReference>
<accession>A0ABT9DEK3</accession>
<comment type="similarity">
    <text evidence="3">Belongs to the TRAFAC class YlqF/YawG GTPase family. RsgA subfamily.</text>
</comment>
<comment type="subcellular location">
    <subcellularLocation>
        <location evidence="3">Cytoplasm</location>
    </subcellularLocation>
</comment>
<comment type="cofactor">
    <cofactor evidence="3">
        <name>Zn(2+)</name>
        <dbReference type="ChEBI" id="CHEBI:29105"/>
    </cofactor>
    <text evidence="3">Binds 1 zinc ion per subunit.</text>
</comment>
<dbReference type="PROSITE" id="PS51721">
    <property type="entry name" value="G_CP"/>
    <property type="match status" value="1"/>
</dbReference>
<evidence type="ECO:0000256" key="3">
    <source>
        <dbReference type="HAMAP-Rule" id="MF_01820"/>
    </source>
</evidence>
<comment type="caution">
    <text evidence="6">The sequence shown here is derived from an EMBL/GenBank/DDBJ whole genome shotgun (WGS) entry which is preliminary data.</text>
</comment>
<keyword evidence="3" id="KW-0963">Cytoplasm</keyword>
<feature type="binding site" evidence="3">
    <location>
        <position position="263"/>
    </location>
    <ligand>
        <name>Zn(2+)</name>
        <dbReference type="ChEBI" id="CHEBI:29105"/>
    </ligand>
</feature>
<dbReference type="CDD" id="cd01854">
    <property type="entry name" value="YjeQ_EngC"/>
    <property type="match status" value="1"/>
</dbReference>
<feature type="binding site" evidence="3">
    <location>
        <position position="257"/>
    </location>
    <ligand>
        <name>Zn(2+)</name>
        <dbReference type="ChEBI" id="CHEBI:29105"/>
    </ligand>
</feature>
<dbReference type="PANTHER" id="PTHR32120">
    <property type="entry name" value="SMALL RIBOSOMAL SUBUNIT BIOGENESIS GTPASE RSGA"/>
    <property type="match status" value="1"/>
</dbReference>
<keyword evidence="7" id="KW-1185">Reference proteome</keyword>
<feature type="binding site" evidence="3">
    <location>
        <position position="249"/>
    </location>
    <ligand>
        <name>Zn(2+)</name>
        <dbReference type="ChEBI" id="CHEBI:29105"/>
    </ligand>
</feature>
<dbReference type="HAMAP" id="MF_01820">
    <property type="entry name" value="GTPase_RsgA"/>
    <property type="match status" value="1"/>
</dbReference>
<feature type="binding site" evidence="3">
    <location>
        <begin position="116"/>
        <end position="119"/>
    </location>
    <ligand>
        <name>GTP</name>
        <dbReference type="ChEBI" id="CHEBI:37565"/>
    </ligand>
</feature>
<dbReference type="Gene3D" id="3.40.50.300">
    <property type="entry name" value="P-loop containing nucleotide triphosphate hydrolases"/>
    <property type="match status" value="1"/>
</dbReference>
<evidence type="ECO:0000256" key="1">
    <source>
        <dbReference type="ARBA" id="ARBA00022741"/>
    </source>
</evidence>
<dbReference type="InterPro" id="IPR010914">
    <property type="entry name" value="RsgA_GTPase_dom"/>
</dbReference>
<dbReference type="Gene3D" id="1.10.40.50">
    <property type="entry name" value="Probable gtpase engc, domain 3"/>
    <property type="match status" value="1"/>
</dbReference>
<name>A0ABT9DEK3_9MOLU</name>
<feature type="binding site" evidence="3">
    <location>
        <position position="255"/>
    </location>
    <ligand>
        <name>Zn(2+)</name>
        <dbReference type="ChEBI" id="CHEBI:29105"/>
    </ligand>
</feature>
<organism evidence="6 7">
    <name type="scientific">Candidatus Phytoplasma melaleucae</name>
    <dbReference type="NCBI Taxonomy" id="2982630"/>
    <lineage>
        <taxon>Bacteria</taxon>
        <taxon>Bacillati</taxon>
        <taxon>Mycoplasmatota</taxon>
        <taxon>Mollicutes</taxon>
        <taxon>Acholeplasmatales</taxon>
        <taxon>Acholeplasmataceae</taxon>
        <taxon>Candidatus Phytoplasma</taxon>
    </lineage>
</organism>
<dbReference type="PROSITE" id="PS50936">
    <property type="entry name" value="ENGC_GTPASE"/>
    <property type="match status" value="1"/>
</dbReference>
<keyword evidence="3" id="KW-0378">Hydrolase</keyword>
<dbReference type="InterPro" id="IPR004881">
    <property type="entry name" value="Ribosome_biogen_GTPase_RsgA"/>
</dbReference>
<evidence type="ECO:0000259" key="5">
    <source>
        <dbReference type="PROSITE" id="PS51721"/>
    </source>
</evidence>
<dbReference type="EMBL" id="JAOSID010000009">
    <property type="protein sequence ID" value="MDO8168233.1"/>
    <property type="molecule type" value="Genomic_DNA"/>
</dbReference>
<keyword evidence="3" id="KW-0479">Metal-binding</keyword>
<feature type="binding site" evidence="3">
    <location>
        <begin position="169"/>
        <end position="177"/>
    </location>
    <ligand>
        <name>GTP</name>
        <dbReference type="ChEBI" id="CHEBI:37565"/>
    </ligand>
</feature>
<feature type="domain" description="EngC GTPase" evidence="4">
    <location>
        <begin position="76"/>
        <end position="223"/>
    </location>
</feature>
<reference evidence="6 7" key="1">
    <citation type="journal article" date="2023" name="Int. J. Syst. Evol. Microbiol.">
        <title>The observation of taxonomic boundaries for the 16SrII and 16SrXXV phytoplasmas using genome-based delimitation.</title>
        <authorList>
            <person name="Rodrigues Jardim B."/>
            <person name="Tran-Nguyen L.T.T."/>
            <person name="Gambley C."/>
            <person name="Al-Sadi A.M."/>
            <person name="Al-Subhi A.M."/>
            <person name="Foissac X."/>
            <person name="Salar P."/>
            <person name="Cai H."/>
            <person name="Yang J.Y."/>
            <person name="Davis R."/>
            <person name="Jones L."/>
            <person name="Rodoni B."/>
            <person name="Constable F.E."/>
        </authorList>
    </citation>
    <scope>NUCLEOTIDE SEQUENCE [LARGE SCALE GENOMIC DNA]</scope>
    <source>
        <strain evidence="6">BAWM-155c</strain>
    </source>
</reference>
<dbReference type="RefSeq" id="WP_304515438.1">
    <property type="nucleotide sequence ID" value="NZ_JAOSID010000009.1"/>
</dbReference>
<sequence length="296" mass="34691">MSKEYIIIDFVTKQKIYAETKGKIKYQRSQRNKLQQQSNYSKIKIGDIVFYEQKKDKFLIDSIQTRKNELKRPNIVNADQVFLVFSLKHPQLNFKLLDKFLLILQKINLKIILILTKIDLVNKLEIKNLEQKISYYKKFFSILYVSAQNIQTLKPLIPILNNKVTVLAGQTGVGKSTLLNTLAFLHVKTGEISKKSNRGKHTTKNSKLFSLYNGYLADTPGFSQLHLYNIKAEDIKNFYSDFIMLSQQCFFNHKCLHINENKCKIKEAYQKALIPKTRYLNYLAFVKETKKLKKIY</sequence>
<evidence type="ECO:0000259" key="4">
    <source>
        <dbReference type="PROSITE" id="PS50936"/>
    </source>
</evidence>
<keyword evidence="3" id="KW-0699">rRNA-binding</keyword>
<dbReference type="SUPFAM" id="SSF52540">
    <property type="entry name" value="P-loop containing nucleoside triphosphate hydrolases"/>
    <property type="match status" value="1"/>
</dbReference>
<evidence type="ECO:0000256" key="2">
    <source>
        <dbReference type="ARBA" id="ARBA00023134"/>
    </source>
</evidence>
<evidence type="ECO:0000313" key="7">
    <source>
        <dbReference type="Proteomes" id="UP001172036"/>
    </source>
</evidence>
<comment type="subunit">
    <text evidence="3">Monomer. Associates with 30S ribosomal subunit, binds 16S rRNA.</text>
</comment>
<keyword evidence="3" id="KW-0690">Ribosome biogenesis</keyword>
<proteinExistence type="inferred from homology"/>
<keyword evidence="2 3" id="KW-0342">GTP-binding</keyword>
<evidence type="ECO:0000313" key="6">
    <source>
        <dbReference type="EMBL" id="MDO8168233.1"/>
    </source>
</evidence>
<keyword evidence="3" id="KW-0862">Zinc</keyword>
<keyword evidence="1 3" id="KW-0547">Nucleotide-binding</keyword>